<organism evidence="1 2">
    <name type="scientific">Neptunitalea lumnitzerae</name>
    <dbReference type="NCBI Taxonomy" id="2965509"/>
    <lineage>
        <taxon>Bacteria</taxon>
        <taxon>Pseudomonadati</taxon>
        <taxon>Bacteroidota</taxon>
        <taxon>Flavobacteriia</taxon>
        <taxon>Flavobacteriales</taxon>
        <taxon>Flavobacteriaceae</taxon>
        <taxon>Neptunitalea</taxon>
    </lineage>
</organism>
<gene>
    <name evidence="1" type="ORF">Y10_22380</name>
</gene>
<sequence>MKQTFLILLFLVHTVKPIVPFVQYAFNYDYIVSVLCVNKDKPQMQCNGKCHLTKMVAKNTDTDSKKDMPTSKLEVLFTPLFFQEVTSVPMIPIFNEWKKNTIAYENEVYSFAFINTLFKPPIA</sequence>
<accession>A0ABQ5MKE5</accession>
<name>A0ABQ5MKE5_9FLAO</name>
<evidence type="ECO:0000313" key="2">
    <source>
        <dbReference type="Proteomes" id="UP001143543"/>
    </source>
</evidence>
<dbReference type="RefSeq" id="WP_281765490.1">
    <property type="nucleotide sequence ID" value="NZ_BRVO01000002.1"/>
</dbReference>
<dbReference type="Proteomes" id="UP001143543">
    <property type="component" value="Unassembled WGS sequence"/>
</dbReference>
<protein>
    <submittedName>
        <fullName evidence="1">Uncharacterized protein</fullName>
    </submittedName>
</protein>
<evidence type="ECO:0000313" key="1">
    <source>
        <dbReference type="EMBL" id="GLB49870.1"/>
    </source>
</evidence>
<dbReference type="EMBL" id="BRVO01000002">
    <property type="protein sequence ID" value="GLB49870.1"/>
    <property type="molecule type" value="Genomic_DNA"/>
</dbReference>
<reference evidence="1" key="1">
    <citation type="submission" date="2022-07" db="EMBL/GenBank/DDBJ databases">
        <title>Taxonomy of Novel Oxalotrophic and Methylotrophic Bacteria.</title>
        <authorList>
            <person name="Sahin N."/>
            <person name="Tani A."/>
        </authorList>
    </citation>
    <scope>NUCLEOTIDE SEQUENCE</scope>
    <source>
        <strain evidence="1">Y10</strain>
    </source>
</reference>
<proteinExistence type="predicted"/>
<keyword evidence="2" id="KW-1185">Reference proteome</keyword>
<comment type="caution">
    <text evidence="1">The sequence shown here is derived from an EMBL/GenBank/DDBJ whole genome shotgun (WGS) entry which is preliminary data.</text>
</comment>